<accession>A0AAE9XPT0</accession>
<dbReference type="SUPFAM" id="SSF63829">
    <property type="entry name" value="Calcium-dependent phosphotriesterase"/>
    <property type="match status" value="1"/>
</dbReference>
<evidence type="ECO:0000313" key="5">
    <source>
        <dbReference type="EMBL" id="WCL52705.1"/>
    </source>
</evidence>
<proteinExistence type="inferred from homology"/>
<evidence type="ECO:0000256" key="1">
    <source>
        <dbReference type="ARBA" id="ARBA00009191"/>
    </source>
</evidence>
<dbReference type="FunFam" id="2.120.10.30:FF:000066">
    <property type="entry name" value="ABC transporter permease protein"/>
    <property type="match status" value="1"/>
</dbReference>
<comment type="similarity">
    <text evidence="1">Belongs to the strictosidine synthase family.</text>
</comment>
<dbReference type="GO" id="GO:0012505">
    <property type="term" value="C:endomembrane system"/>
    <property type="evidence" value="ECO:0007669"/>
    <property type="project" value="TreeGrafter"/>
</dbReference>
<evidence type="ECO:0000313" key="6">
    <source>
        <dbReference type="Proteomes" id="UP001217500"/>
    </source>
</evidence>
<dbReference type="AlphaFoldDB" id="A0AAE9XPT0"/>
<dbReference type="Pfam" id="PF03088">
    <property type="entry name" value="Str_synth"/>
    <property type="match status" value="1"/>
</dbReference>
<protein>
    <submittedName>
        <fullName evidence="5">SMP-30/gluconolactonase/LRE family protein</fullName>
    </submittedName>
</protein>
<dbReference type="PANTHER" id="PTHR10426">
    <property type="entry name" value="STRICTOSIDINE SYNTHASE-RELATED"/>
    <property type="match status" value="1"/>
</dbReference>
<dbReference type="KEGG" id="gso:PH603_09155"/>
<reference evidence="5" key="1">
    <citation type="submission" date="2023-01" db="EMBL/GenBank/DDBJ databases">
        <title>The genome sequence of Kordiimonadaceae bacterium 6D33.</title>
        <authorList>
            <person name="Liu Y."/>
        </authorList>
    </citation>
    <scope>NUCLEOTIDE SEQUENCE</scope>
    <source>
        <strain evidence="5">6D33</strain>
    </source>
</reference>
<dbReference type="Pfam" id="PF20067">
    <property type="entry name" value="SSL_N"/>
    <property type="match status" value="1"/>
</dbReference>
<evidence type="ECO:0000259" key="4">
    <source>
        <dbReference type="Pfam" id="PF03088"/>
    </source>
</evidence>
<dbReference type="GO" id="GO:0016787">
    <property type="term" value="F:hydrolase activity"/>
    <property type="evidence" value="ECO:0007669"/>
    <property type="project" value="TreeGrafter"/>
</dbReference>
<keyword evidence="6" id="KW-1185">Reference proteome</keyword>
<dbReference type="EMBL" id="CP116805">
    <property type="protein sequence ID" value="WCL52705.1"/>
    <property type="molecule type" value="Genomic_DNA"/>
</dbReference>
<gene>
    <name evidence="5" type="ORF">PH603_09155</name>
</gene>
<dbReference type="InterPro" id="IPR018119">
    <property type="entry name" value="Strictosidine_synth_cons-reg"/>
</dbReference>
<organism evidence="5 6">
    <name type="scientific">Gimibacter soli</name>
    <dbReference type="NCBI Taxonomy" id="3024400"/>
    <lineage>
        <taxon>Bacteria</taxon>
        <taxon>Pseudomonadati</taxon>
        <taxon>Pseudomonadota</taxon>
        <taxon>Alphaproteobacteria</taxon>
        <taxon>Kordiimonadales</taxon>
        <taxon>Temperatibacteraceae</taxon>
        <taxon>Gimibacter</taxon>
    </lineage>
</organism>
<dbReference type="PANTHER" id="PTHR10426:SF88">
    <property type="entry name" value="ADIPOCYTE PLASMA MEMBRANE-ASSOCIATED PROTEIN HEMOMUCIN-RELATED"/>
    <property type="match status" value="1"/>
</dbReference>
<name>A0AAE9XPT0_9PROT</name>
<sequence>MKLHHFLVAFAALILAFIVWPAPIAPEAYDPPADPGFTGPYALNDALQFAEVLPLKDGAGPEDVAVDAEGRIYGGLQDGRIVRLSADGKAQETFATIEGGRPLGLAFDAAGNLIVADAYKGLVSVAPDGSWSVLTDSVDGKRYGFTDDLDIASDGKIYFSDASDLHGQRHYRLDLLEAMPRGRLIVYDPAAGEAKLLLDGLYFANGIALSENEDFVLVNETGRYRITRYWLKGEKAGTSDIFIDNLPGFPDGVSANRKGTFWLALASPRNPLLDKVHPKPWAKALLAKLPASLQPSAIHHGMVVGLNEDGKVIAMLHDPEGKHLYMITSVEEAGGYLYLGSLEAPQIGRIAPPRPFNM</sequence>
<dbReference type="Proteomes" id="UP001217500">
    <property type="component" value="Chromosome"/>
</dbReference>
<evidence type="ECO:0000256" key="2">
    <source>
        <dbReference type="ARBA" id="ARBA00022553"/>
    </source>
</evidence>
<feature type="domain" description="Strictosidine synthase conserved region" evidence="4">
    <location>
        <begin position="147"/>
        <end position="234"/>
    </location>
</feature>
<dbReference type="InterPro" id="IPR011042">
    <property type="entry name" value="6-blade_b-propeller_TolB-like"/>
</dbReference>
<dbReference type="RefSeq" id="WP_289502057.1">
    <property type="nucleotide sequence ID" value="NZ_CP116805.1"/>
</dbReference>
<dbReference type="Gene3D" id="2.120.10.30">
    <property type="entry name" value="TolB, C-terminal domain"/>
    <property type="match status" value="1"/>
</dbReference>
<keyword evidence="3" id="KW-0325">Glycoprotein</keyword>
<evidence type="ECO:0000256" key="3">
    <source>
        <dbReference type="ARBA" id="ARBA00023180"/>
    </source>
</evidence>
<keyword evidence="2" id="KW-0597">Phosphoprotein</keyword>